<dbReference type="AlphaFoldDB" id="A0A2N5CRW6"/>
<organism evidence="2 3">
    <name type="scientific">Caulobacter flavus</name>
    <dbReference type="NCBI Taxonomy" id="1679497"/>
    <lineage>
        <taxon>Bacteria</taxon>
        <taxon>Pseudomonadati</taxon>
        <taxon>Pseudomonadota</taxon>
        <taxon>Alphaproteobacteria</taxon>
        <taxon>Caulobacterales</taxon>
        <taxon>Caulobacteraceae</taxon>
        <taxon>Caulobacter</taxon>
    </lineage>
</organism>
<dbReference type="KEGG" id="cfh:C1707_09310"/>
<name>A0A2N5CRW6_9CAUL</name>
<dbReference type="Proteomes" id="UP000234483">
    <property type="component" value="Unassembled WGS sequence"/>
</dbReference>
<dbReference type="RefSeq" id="WP_101713807.1">
    <property type="nucleotide sequence ID" value="NZ_CP026100.1"/>
</dbReference>
<evidence type="ECO:0000313" key="3">
    <source>
        <dbReference type="Proteomes" id="UP000234483"/>
    </source>
</evidence>
<proteinExistence type="predicted"/>
<dbReference type="Proteomes" id="UP000281192">
    <property type="component" value="Chromosome"/>
</dbReference>
<accession>A0A2N5CRW6</accession>
<protein>
    <submittedName>
        <fullName evidence="2">Uncharacterized protein</fullName>
    </submittedName>
</protein>
<reference evidence="1 4" key="2">
    <citation type="submission" date="2018-01" db="EMBL/GenBank/DDBJ databases">
        <title>Complete genome sequence of Caulobacter flavus RHGG3.</title>
        <authorList>
            <person name="Yang E."/>
        </authorList>
    </citation>
    <scope>NUCLEOTIDE SEQUENCE [LARGE SCALE GENOMIC DNA]</scope>
    <source>
        <strain evidence="1 4">RHGG3</strain>
    </source>
</reference>
<sequence>MLLAFYLAGALANAEPVVVSSVDPRGATPQSQRYEGRCGDRSLELAQWSTGAPALAIDRKPVALSPQAQAFLALRGAAYRTYSRCVGDSFRLVVARATWEEGKGETYAVYGAQVAAGGLSQERVEAADAQAFFYR</sequence>
<dbReference type="EMBL" id="CP026100">
    <property type="protein sequence ID" value="AYV46445.1"/>
    <property type="molecule type" value="Genomic_DNA"/>
</dbReference>
<keyword evidence="4" id="KW-1185">Reference proteome</keyword>
<gene>
    <name evidence="1" type="ORF">C1707_09310</name>
    <name evidence="2" type="ORF">CFHF_14995</name>
</gene>
<evidence type="ECO:0000313" key="2">
    <source>
        <dbReference type="EMBL" id="PLR12743.1"/>
    </source>
</evidence>
<evidence type="ECO:0000313" key="1">
    <source>
        <dbReference type="EMBL" id="AYV46445.1"/>
    </source>
</evidence>
<evidence type="ECO:0000313" key="4">
    <source>
        <dbReference type="Proteomes" id="UP000281192"/>
    </source>
</evidence>
<dbReference type="EMBL" id="PJRQ01000030">
    <property type="protein sequence ID" value="PLR12743.1"/>
    <property type="molecule type" value="Genomic_DNA"/>
</dbReference>
<reference evidence="2 3" key="1">
    <citation type="submission" date="2017-12" db="EMBL/GenBank/DDBJ databases">
        <title>The genome sequence of Caulobacter flavus CGMCC1 15093.</title>
        <authorList>
            <person name="Gao J."/>
            <person name="Mao X."/>
            <person name="Sun J."/>
        </authorList>
    </citation>
    <scope>NUCLEOTIDE SEQUENCE [LARGE SCALE GENOMIC DNA]</scope>
    <source>
        <strain evidence="2 3">CGMCC1 15093</strain>
    </source>
</reference>